<evidence type="ECO:0000259" key="2">
    <source>
        <dbReference type="Pfam" id="PF09348"/>
    </source>
</evidence>
<evidence type="ECO:0000256" key="1">
    <source>
        <dbReference type="SAM" id="MobiDB-lite"/>
    </source>
</evidence>
<dbReference type="InterPro" id="IPR018960">
    <property type="entry name" value="DUF1990"/>
</dbReference>
<dbReference type="Pfam" id="PF09348">
    <property type="entry name" value="DUF1990"/>
    <property type="match status" value="1"/>
</dbReference>
<proteinExistence type="predicted"/>
<feature type="region of interest" description="Disordered" evidence="1">
    <location>
        <begin position="1"/>
        <end position="22"/>
    </location>
</feature>
<evidence type="ECO:0000313" key="3">
    <source>
        <dbReference type="EMBL" id="MFC7307457.1"/>
    </source>
</evidence>
<protein>
    <submittedName>
        <fullName evidence="3">DUF1990 family protein</fullName>
    </submittedName>
</protein>
<dbReference type="InterPro" id="IPR014457">
    <property type="entry name" value="UCP010260"/>
</dbReference>
<accession>A0ABW2JP07</accession>
<feature type="domain" description="DUF1990" evidence="2">
    <location>
        <begin position="8"/>
        <end position="160"/>
    </location>
</feature>
<dbReference type="EMBL" id="JBHTCF010000011">
    <property type="protein sequence ID" value="MFC7307457.1"/>
    <property type="molecule type" value="Genomic_DNA"/>
</dbReference>
<organism evidence="3 4">
    <name type="scientific">Streptomyces monticola</name>
    <dbReference type="NCBI Taxonomy" id="2666263"/>
    <lineage>
        <taxon>Bacteria</taxon>
        <taxon>Bacillati</taxon>
        <taxon>Actinomycetota</taxon>
        <taxon>Actinomycetes</taxon>
        <taxon>Kitasatosporales</taxon>
        <taxon>Streptomycetaceae</taxon>
        <taxon>Streptomyces</taxon>
    </lineage>
</organism>
<sequence length="170" mass="18055">MPAPAPFTYPETGATRQGPPLPDGYHHLRVTTVVGTGPADFRAAAEAVLTWRMHRAVGVRIDSTAERAAPGVEVTVGLGPVRAPCRVVWAELGPDTAGFAYGTLPGHPERGEEAFLVTLAESGQVALTITAFSRPAAWYTGLVPPLTRALQRAYARRCGRSLRAVLASRT</sequence>
<name>A0ABW2JP07_9ACTN</name>
<dbReference type="PIRSF" id="PIRSF010260">
    <property type="entry name" value="UCP010260"/>
    <property type="match status" value="1"/>
</dbReference>
<dbReference type="Proteomes" id="UP001596523">
    <property type="component" value="Unassembled WGS sequence"/>
</dbReference>
<comment type="caution">
    <text evidence="3">The sequence shown here is derived from an EMBL/GenBank/DDBJ whole genome shotgun (WGS) entry which is preliminary data.</text>
</comment>
<gene>
    <name evidence="3" type="ORF">ACFQVC_24915</name>
</gene>
<dbReference type="PANTHER" id="PTHR34202">
    <property type="entry name" value="UPF0548 PROTEIN"/>
    <property type="match status" value="1"/>
</dbReference>
<dbReference type="RefSeq" id="WP_381834435.1">
    <property type="nucleotide sequence ID" value="NZ_JBHTCF010000011.1"/>
</dbReference>
<reference evidence="4" key="1">
    <citation type="journal article" date="2019" name="Int. J. Syst. Evol. Microbiol.">
        <title>The Global Catalogue of Microorganisms (GCM) 10K type strain sequencing project: providing services to taxonomists for standard genome sequencing and annotation.</title>
        <authorList>
            <consortium name="The Broad Institute Genomics Platform"/>
            <consortium name="The Broad Institute Genome Sequencing Center for Infectious Disease"/>
            <person name="Wu L."/>
            <person name="Ma J."/>
        </authorList>
    </citation>
    <scope>NUCLEOTIDE SEQUENCE [LARGE SCALE GENOMIC DNA]</scope>
    <source>
        <strain evidence="4">SYNS20</strain>
    </source>
</reference>
<dbReference type="PANTHER" id="PTHR34202:SF1">
    <property type="entry name" value="UPF0548 PROTEIN"/>
    <property type="match status" value="1"/>
</dbReference>
<evidence type="ECO:0000313" key="4">
    <source>
        <dbReference type="Proteomes" id="UP001596523"/>
    </source>
</evidence>
<keyword evidence="4" id="KW-1185">Reference proteome</keyword>